<feature type="region of interest" description="Disordered" evidence="1">
    <location>
        <begin position="1"/>
        <end position="20"/>
    </location>
</feature>
<keyword evidence="2" id="KW-0472">Membrane</keyword>
<evidence type="ECO:0000259" key="3">
    <source>
        <dbReference type="Pfam" id="PF00487"/>
    </source>
</evidence>
<accession>A0A160TCF5</accession>
<feature type="transmembrane region" description="Helical" evidence="2">
    <location>
        <begin position="47"/>
        <end position="68"/>
    </location>
</feature>
<dbReference type="Pfam" id="PF00487">
    <property type="entry name" value="FA_desaturase"/>
    <property type="match status" value="1"/>
</dbReference>
<gene>
    <name evidence="4" type="ORF">MGWOODY_Tha2018</name>
</gene>
<protein>
    <submittedName>
        <fullName evidence="4">Fatty acid desaturase</fullName>
    </submittedName>
</protein>
<sequence length="372" mass="43095">MSSTTGLNSADSLKAAKQKDRQIQSELMAVSDRVRNNHPSLVKHQNAVGMGIFLTSILGMVLNGWLYFEGIMPVWMVIVLSAFWTSLLHELEHDLIHYMYFRKTPFWHHVMMAGVYLARPLTQNPWVRRHTHLHHHKVSGTETDLEERGITNGESWGIRRLLMVGDNMLAFYLRIPKYFIEPRRLLKEGKVTHKDLKNLRLIAAASFTPLGTTLYLIWHLFVLFHLANGIAWTLDAQIAWPQWLLAQQDWVTGLVVVLIAPNVLRTFCLHFISSNMHYYGDNRSGIIHEQCQVMNPWYLLPLQAFCFNFGSTHAIHHFVVRDPFYIRHLATKESHEVLRKHGIRFNDMGTFSRANRMHTKEHYAGINEAANA</sequence>
<feature type="compositionally biased region" description="Polar residues" evidence="1">
    <location>
        <begin position="1"/>
        <end position="11"/>
    </location>
</feature>
<proteinExistence type="predicted"/>
<organism evidence="4">
    <name type="scientific">hydrothermal vent metagenome</name>
    <dbReference type="NCBI Taxonomy" id="652676"/>
    <lineage>
        <taxon>unclassified sequences</taxon>
        <taxon>metagenomes</taxon>
        <taxon>ecological metagenomes</taxon>
    </lineage>
</organism>
<dbReference type="InterPro" id="IPR005804">
    <property type="entry name" value="FA_desaturase_dom"/>
</dbReference>
<feature type="domain" description="Fatty acid desaturase" evidence="3">
    <location>
        <begin position="71"/>
        <end position="346"/>
    </location>
</feature>
<feature type="transmembrane region" description="Helical" evidence="2">
    <location>
        <begin position="250"/>
        <end position="272"/>
    </location>
</feature>
<feature type="transmembrane region" description="Helical" evidence="2">
    <location>
        <begin position="199"/>
        <end position="218"/>
    </location>
</feature>
<evidence type="ECO:0000313" key="4">
    <source>
        <dbReference type="EMBL" id="CUS40807.1"/>
    </source>
</evidence>
<dbReference type="CDD" id="cd01060">
    <property type="entry name" value="Membrane-FADS-like"/>
    <property type="match status" value="1"/>
</dbReference>
<evidence type="ECO:0000256" key="1">
    <source>
        <dbReference type="SAM" id="MobiDB-lite"/>
    </source>
</evidence>
<dbReference type="GO" id="GO:0006629">
    <property type="term" value="P:lipid metabolic process"/>
    <property type="evidence" value="ECO:0007669"/>
    <property type="project" value="InterPro"/>
</dbReference>
<reference evidence="4" key="1">
    <citation type="submission" date="2015-10" db="EMBL/GenBank/DDBJ databases">
        <authorList>
            <person name="Gilbert D.G."/>
        </authorList>
    </citation>
    <scope>NUCLEOTIDE SEQUENCE</scope>
</reference>
<keyword evidence="2" id="KW-0812">Transmembrane</keyword>
<name>A0A160TCF5_9ZZZZ</name>
<evidence type="ECO:0000256" key="2">
    <source>
        <dbReference type="SAM" id="Phobius"/>
    </source>
</evidence>
<keyword evidence="2" id="KW-1133">Transmembrane helix</keyword>
<dbReference type="EMBL" id="CZQC01000026">
    <property type="protein sequence ID" value="CUS40807.1"/>
    <property type="molecule type" value="Genomic_DNA"/>
</dbReference>
<dbReference type="AlphaFoldDB" id="A0A160TCF5"/>